<keyword evidence="2" id="KW-1185">Reference proteome</keyword>
<dbReference type="AlphaFoldDB" id="A0A6S7K005"/>
<accession>A0A6S7K005</accession>
<evidence type="ECO:0000313" key="2">
    <source>
        <dbReference type="Proteomes" id="UP001152795"/>
    </source>
</evidence>
<sequence>MNYSPSSNLILPTSTGTLATVLTNKSGSKNSDLFGGKCSSLVTSKMSDVIRENNCSALTFPKLASRPNLASDSHPVLLTKPKLLRKKDSDVKRYKELVLKKSIDCANAISGEQFALEREGELRRKLRELKTQSKAEMRVEKLRNKERFLSETEQLRWQRDEARMMVETKDILIKRLRMRVKQLEQLENQKEKEINEMKRELDMKNIASKNILRKLVLAKFAKKKS</sequence>
<dbReference type="EMBL" id="CACRXK020021382">
    <property type="protein sequence ID" value="CAB4035804.1"/>
    <property type="molecule type" value="Genomic_DNA"/>
</dbReference>
<dbReference type="Proteomes" id="UP001152795">
    <property type="component" value="Unassembled WGS sequence"/>
</dbReference>
<name>A0A6S7K005_PARCT</name>
<organism evidence="1 2">
    <name type="scientific">Paramuricea clavata</name>
    <name type="common">Red gorgonian</name>
    <name type="synonym">Violescent sea-whip</name>
    <dbReference type="NCBI Taxonomy" id="317549"/>
    <lineage>
        <taxon>Eukaryota</taxon>
        <taxon>Metazoa</taxon>
        <taxon>Cnidaria</taxon>
        <taxon>Anthozoa</taxon>
        <taxon>Octocorallia</taxon>
        <taxon>Malacalcyonacea</taxon>
        <taxon>Plexauridae</taxon>
        <taxon>Paramuricea</taxon>
    </lineage>
</organism>
<comment type="caution">
    <text evidence="1">The sequence shown here is derived from an EMBL/GenBank/DDBJ whole genome shotgun (WGS) entry which is preliminary data.</text>
</comment>
<proteinExistence type="predicted"/>
<reference evidence="1" key="1">
    <citation type="submission" date="2020-04" db="EMBL/GenBank/DDBJ databases">
        <authorList>
            <person name="Alioto T."/>
            <person name="Alioto T."/>
            <person name="Gomez Garrido J."/>
        </authorList>
    </citation>
    <scope>NUCLEOTIDE SEQUENCE</scope>
    <source>
        <strain evidence="1">A484AB</strain>
    </source>
</reference>
<protein>
    <submittedName>
        <fullName evidence="1">Uncharacterized protein</fullName>
    </submittedName>
</protein>
<evidence type="ECO:0000313" key="1">
    <source>
        <dbReference type="EMBL" id="CAB4035804.1"/>
    </source>
</evidence>
<dbReference type="OrthoDB" id="10464139at2759"/>
<gene>
    <name evidence="1" type="ORF">PACLA_8A037480</name>
</gene>